<dbReference type="EMBL" id="UZAF01001192">
    <property type="protein sequence ID" value="VDO07679.1"/>
    <property type="molecule type" value="Genomic_DNA"/>
</dbReference>
<organism evidence="10">
    <name type="scientific">Haemonchus placei</name>
    <name type="common">Barber's pole worm</name>
    <dbReference type="NCBI Taxonomy" id="6290"/>
    <lineage>
        <taxon>Eukaryota</taxon>
        <taxon>Metazoa</taxon>
        <taxon>Ecdysozoa</taxon>
        <taxon>Nematoda</taxon>
        <taxon>Chromadorea</taxon>
        <taxon>Rhabditida</taxon>
        <taxon>Rhabditina</taxon>
        <taxon>Rhabditomorpha</taxon>
        <taxon>Strongyloidea</taxon>
        <taxon>Trichostrongylidae</taxon>
        <taxon>Haemonchus</taxon>
    </lineage>
</organism>
<dbReference type="Gene3D" id="1.20.120.1100">
    <property type="match status" value="1"/>
</dbReference>
<dbReference type="GO" id="GO:0008289">
    <property type="term" value="F:lipid binding"/>
    <property type="evidence" value="ECO:0007669"/>
    <property type="project" value="UniProtKB-KW"/>
</dbReference>
<keyword evidence="3" id="KW-0964">Secreted</keyword>
<sequence>MHSLKNIPAEYREFIPREARDFLNGLTHSDKADLKETAKDYATYKNEDEALAALKEKSSELGAKAEKRAQFGRNSHRLKAH</sequence>
<evidence type="ECO:0000256" key="3">
    <source>
        <dbReference type="ARBA" id="ARBA00022525"/>
    </source>
</evidence>
<dbReference type="OrthoDB" id="5808308at2759"/>
<dbReference type="Pfam" id="PF05823">
    <property type="entry name" value="Gp-FAR-1"/>
    <property type="match status" value="1"/>
</dbReference>
<keyword evidence="6" id="KW-0446">Lipid-binding</keyword>
<evidence type="ECO:0000256" key="1">
    <source>
        <dbReference type="ARBA" id="ARBA00004613"/>
    </source>
</evidence>
<keyword evidence="4" id="KW-0732">Signal</keyword>
<evidence type="ECO:0000313" key="8">
    <source>
        <dbReference type="EMBL" id="VDO07679.1"/>
    </source>
</evidence>
<evidence type="ECO:0000256" key="5">
    <source>
        <dbReference type="ARBA" id="ARBA00023054"/>
    </source>
</evidence>
<dbReference type="WBParaSite" id="HPLM_0000106201-mRNA-1">
    <property type="protein sequence ID" value="HPLM_0000106201-mRNA-1"/>
    <property type="gene ID" value="HPLM_0000106201"/>
</dbReference>
<evidence type="ECO:0000256" key="6">
    <source>
        <dbReference type="ARBA" id="ARBA00023121"/>
    </source>
</evidence>
<reference evidence="10" key="1">
    <citation type="submission" date="2017-02" db="UniProtKB">
        <authorList>
            <consortium name="WormBaseParasite"/>
        </authorList>
    </citation>
    <scope>IDENTIFICATION</scope>
</reference>
<keyword evidence="5" id="KW-0175">Coiled coil</keyword>
<evidence type="ECO:0000256" key="7">
    <source>
        <dbReference type="SAM" id="MobiDB-lite"/>
    </source>
</evidence>
<proteinExistence type="inferred from homology"/>
<dbReference type="GO" id="GO:0005576">
    <property type="term" value="C:extracellular region"/>
    <property type="evidence" value="ECO:0007669"/>
    <property type="project" value="UniProtKB-SubCell"/>
</dbReference>
<evidence type="ECO:0000313" key="10">
    <source>
        <dbReference type="WBParaSite" id="HPLM_0000106201-mRNA-1"/>
    </source>
</evidence>
<evidence type="ECO:0000313" key="9">
    <source>
        <dbReference type="Proteomes" id="UP000268014"/>
    </source>
</evidence>
<name>A0A0N4VUU5_HAEPC</name>
<accession>A0A0N4VUU5</accession>
<reference evidence="8 9" key="2">
    <citation type="submission" date="2018-11" db="EMBL/GenBank/DDBJ databases">
        <authorList>
            <consortium name="Pathogen Informatics"/>
        </authorList>
    </citation>
    <scope>NUCLEOTIDE SEQUENCE [LARGE SCALE GENOMIC DNA]</scope>
    <source>
        <strain evidence="8 9">MHpl1</strain>
    </source>
</reference>
<evidence type="ECO:0000256" key="4">
    <source>
        <dbReference type="ARBA" id="ARBA00022729"/>
    </source>
</evidence>
<dbReference type="AlphaFoldDB" id="A0A0N4VUU5"/>
<keyword evidence="9" id="KW-1185">Reference proteome</keyword>
<comment type="subcellular location">
    <subcellularLocation>
        <location evidence="1">Secreted</location>
    </subcellularLocation>
</comment>
<evidence type="ECO:0000256" key="2">
    <source>
        <dbReference type="ARBA" id="ARBA00006648"/>
    </source>
</evidence>
<feature type="region of interest" description="Disordered" evidence="7">
    <location>
        <begin position="62"/>
        <end position="81"/>
    </location>
</feature>
<protein>
    <submittedName>
        <fullName evidence="10">DUF3460 family protein</fullName>
    </submittedName>
</protein>
<dbReference type="InterPro" id="IPR008632">
    <property type="entry name" value="Gp-FAR-1"/>
</dbReference>
<dbReference type="Proteomes" id="UP000268014">
    <property type="component" value="Unassembled WGS sequence"/>
</dbReference>
<dbReference type="STRING" id="6290.A0A0N4VUU5"/>
<gene>
    <name evidence="8" type="ORF">HPLM_LOCUS1063</name>
</gene>
<comment type="similarity">
    <text evidence="2">Belongs to the fatty-acid and retinol-binding protein (FARBP) family.</text>
</comment>